<dbReference type="InterPro" id="IPR035959">
    <property type="entry name" value="RutC-like_sf"/>
</dbReference>
<protein>
    <submittedName>
        <fullName evidence="1">Uncharacterized protein</fullName>
    </submittedName>
</protein>
<dbReference type="PANTHER" id="PTHR47328:SF1">
    <property type="entry name" value="RUTC FAMILY PROTEIN YOAB"/>
    <property type="match status" value="1"/>
</dbReference>
<dbReference type="RefSeq" id="WP_070069277.1">
    <property type="nucleotide sequence ID" value="NZ_MKKK01000012.1"/>
</dbReference>
<proteinExistence type="predicted"/>
<dbReference type="Pfam" id="PF01042">
    <property type="entry name" value="Ribonuc_L-PSP"/>
    <property type="match status" value="1"/>
</dbReference>
<dbReference type="InterPro" id="IPR035709">
    <property type="entry name" value="YoaB-like"/>
</dbReference>
<dbReference type="PANTHER" id="PTHR47328">
    <property type="match status" value="1"/>
</dbReference>
<dbReference type="CDD" id="cd06150">
    <property type="entry name" value="YjgF_YER057c_UK114_like_2"/>
    <property type="match status" value="1"/>
</dbReference>
<dbReference type="Gene3D" id="3.30.1330.40">
    <property type="entry name" value="RutC-like"/>
    <property type="match status" value="1"/>
</dbReference>
<dbReference type="Proteomes" id="UP000185895">
    <property type="component" value="Unassembled WGS sequence"/>
</dbReference>
<dbReference type="AlphaFoldDB" id="A0A1E7RCQ3"/>
<evidence type="ECO:0000313" key="2">
    <source>
        <dbReference type="Proteomes" id="UP000185895"/>
    </source>
</evidence>
<dbReference type="SUPFAM" id="SSF55298">
    <property type="entry name" value="YjgF-like"/>
    <property type="match status" value="1"/>
</dbReference>
<dbReference type="EMBL" id="MKKK01000012">
    <property type="protein sequence ID" value="OEY97128.1"/>
    <property type="molecule type" value="Genomic_DNA"/>
</dbReference>
<name>A0A1E7RCQ3_9GAMM</name>
<sequence length="119" mass="13325">MNIQHLHTSSRFSEITIHQGTVYLAGQLATDLSGDIIQQSKETFAAIDQFLKDAGSDKSQILSTTIYLKHIDRDYAAFNAVWDEWVKDIKAPPRACVEAKMYKPEVLVEISIIAAQNNS</sequence>
<dbReference type="STRING" id="1262585.BJI46_01470"/>
<keyword evidence="2" id="KW-1185">Reference proteome</keyword>
<evidence type="ECO:0000313" key="1">
    <source>
        <dbReference type="EMBL" id="OEY97128.1"/>
    </source>
</evidence>
<gene>
    <name evidence="1" type="ORF">BJI46_01470</name>
</gene>
<reference evidence="1 2" key="1">
    <citation type="submission" date="2016-09" db="EMBL/GenBank/DDBJ databases">
        <authorList>
            <person name="Capua I."/>
            <person name="De Benedictis P."/>
            <person name="Joannis T."/>
            <person name="Lombin L.H."/>
            <person name="Cattoli G."/>
        </authorList>
    </citation>
    <scope>NUCLEOTIDE SEQUENCE [LARGE SCALE GENOMIC DNA]</scope>
    <source>
        <strain evidence="1 2">ANC 4671</strain>
    </source>
</reference>
<dbReference type="OrthoDB" id="6899345at2"/>
<organism evidence="1 2">
    <name type="scientific">Acinetobacter qingfengensis</name>
    <dbReference type="NCBI Taxonomy" id="1262585"/>
    <lineage>
        <taxon>Bacteria</taxon>
        <taxon>Pseudomonadati</taxon>
        <taxon>Pseudomonadota</taxon>
        <taxon>Gammaproteobacteria</taxon>
        <taxon>Moraxellales</taxon>
        <taxon>Moraxellaceae</taxon>
        <taxon>Acinetobacter</taxon>
    </lineage>
</organism>
<comment type="caution">
    <text evidence="1">The sequence shown here is derived from an EMBL/GenBank/DDBJ whole genome shotgun (WGS) entry which is preliminary data.</text>
</comment>
<accession>A0A1E7RCQ3</accession>
<dbReference type="InterPro" id="IPR006175">
    <property type="entry name" value="YjgF/YER057c/UK114"/>
</dbReference>